<keyword evidence="1" id="KW-0677">Repeat</keyword>
<keyword evidence="5" id="KW-1185">Reference proteome</keyword>
<evidence type="ECO:0000256" key="1">
    <source>
        <dbReference type="ARBA" id="ARBA00022737"/>
    </source>
</evidence>
<keyword evidence="3" id="KW-0472">Membrane</keyword>
<proteinExistence type="predicted"/>
<dbReference type="GO" id="GO:0005737">
    <property type="term" value="C:cytoplasm"/>
    <property type="evidence" value="ECO:0007669"/>
    <property type="project" value="TreeGrafter"/>
</dbReference>
<dbReference type="PANTHER" id="PTHR12537">
    <property type="entry name" value="RNA BINDING PROTEIN PUMILIO-RELATED"/>
    <property type="match status" value="1"/>
</dbReference>
<feature type="transmembrane region" description="Helical" evidence="3">
    <location>
        <begin position="26"/>
        <end position="46"/>
    </location>
</feature>
<gene>
    <name evidence="4" type="ORF">MSAN_01938700</name>
</gene>
<accession>A0A8H6XQ50</accession>
<keyword evidence="3" id="KW-1133">Transmembrane helix</keyword>
<dbReference type="InterPro" id="IPR001313">
    <property type="entry name" value="Pumilio_RNA-bd_rpt"/>
</dbReference>
<dbReference type="PROSITE" id="PS50302">
    <property type="entry name" value="PUM"/>
    <property type="match status" value="1"/>
</dbReference>
<keyword evidence="3" id="KW-0812">Transmembrane</keyword>
<feature type="repeat" description="Pumilio" evidence="2">
    <location>
        <begin position="34"/>
        <end position="69"/>
    </location>
</feature>
<dbReference type="Gene3D" id="1.25.10.10">
    <property type="entry name" value="Leucine-rich Repeat Variant"/>
    <property type="match status" value="1"/>
</dbReference>
<dbReference type="SUPFAM" id="SSF48371">
    <property type="entry name" value="ARM repeat"/>
    <property type="match status" value="1"/>
</dbReference>
<dbReference type="Pfam" id="PF00806">
    <property type="entry name" value="PUF"/>
    <property type="match status" value="2"/>
</dbReference>
<dbReference type="SMART" id="SM00025">
    <property type="entry name" value="Pumilio"/>
    <property type="match status" value="1"/>
</dbReference>
<evidence type="ECO:0000313" key="5">
    <source>
        <dbReference type="Proteomes" id="UP000623467"/>
    </source>
</evidence>
<reference evidence="4" key="1">
    <citation type="submission" date="2020-05" db="EMBL/GenBank/DDBJ databases">
        <title>Mycena genomes resolve the evolution of fungal bioluminescence.</title>
        <authorList>
            <person name="Tsai I.J."/>
        </authorList>
    </citation>
    <scope>NUCLEOTIDE SEQUENCE</scope>
    <source>
        <strain evidence="4">160909Yilan</strain>
    </source>
</reference>
<evidence type="ECO:0000256" key="2">
    <source>
        <dbReference type="PROSITE-ProRule" id="PRU00317"/>
    </source>
</evidence>
<dbReference type="PANTHER" id="PTHR12537:SF13">
    <property type="entry name" value="PUMILIO HOMOLOGY DOMAIN FAMILY MEMBER 4"/>
    <property type="match status" value="1"/>
</dbReference>
<dbReference type="EMBL" id="JACAZH010000021">
    <property type="protein sequence ID" value="KAF7344566.1"/>
    <property type="molecule type" value="Genomic_DNA"/>
</dbReference>
<dbReference type="Proteomes" id="UP000623467">
    <property type="component" value="Unassembled WGS sequence"/>
</dbReference>
<comment type="caution">
    <text evidence="4">The sequence shown here is derived from an EMBL/GenBank/DDBJ whole genome shotgun (WGS) entry which is preliminary data.</text>
</comment>
<sequence length="170" mass="18961">MHGSCAVQKMIDFLSTRRLADARYNVQIHSVIVALSLLVVVLIKNLNGNHVIQKCLNKLAPEDNRFIYNALTASRLLLIVTAAGPLVLHRPRFGSSTHSGHCARGRPADTGYHCVYFQSLPLTFSIYLTDHLLPYHRALYSLHPPSIFSDYCFCLKTSYVPLNSPSLPAL</sequence>
<evidence type="ECO:0000256" key="3">
    <source>
        <dbReference type="SAM" id="Phobius"/>
    </source>
</evidence>
<organism evidence="4 5">
    <name type="scientific">Mycena sanguinolenta</name>
    <dbReference type="NCBI Taxonomy" id="230812"/>
    <lineage>
        <taxon>Eukaryota</taxon>
        <taxon>Fungi</taxon>
        <taxon>Dikarya</taxon>
        <taxon>Basidiomycota</taxon>
        <taxon>Agaricomycotina</taxon>
        <taxon>Agaricomycetes</taxon>
        <taxon>Agaricomycetidae</taxon>
        <taxon>Agaricales</taxon>
        <taxon>Marasmiineae</taxon>
        <taxon>Mycenaceae</taxon>
        <taxon>Mycena</taxon>
    </lineage>
</organism>
<dbReference type="AlphaFoldDB" id="A0A8H6XQ50"/>
<protein>
    <submittedName>
        <fullName evidence="4">PUM-HD domain-containing protein</fullName>
    </submittedName>
</protein>
<dbReference type="InterPro" id="IPR016024">
    <property type="entry name" value="ARM-type_fold"/>
</dbReference>
<evidence type="ECO:0000313" key="4">
    <source>
        <dbReference type="EMBL" id="KAF7344566.1"/>
    </source>
</evidence>
<dbReference type="InterPro" id="IPR011989">
    <property type="entry name" value="ARM-like"/>
</dbReference>
<dbReference type="OrthoDB" id="668540at2759"/>
<dbReference type="GO" id="GO:0003729">
    <property type="term" value="F:mRNA binding"/>
    <property type="evidence" value="ECO:0007669"/>
    <property type="project" value="TreeGrafter"/>
</dbReference>
<feature type="transmembrane region" description="Helical" evidence="3">
    <location>
        <begin position="66"/>
        <end position="88"/>
    </location>
</feature>
<name>A0A8H6XQ50_9AGAR</name>
<dbReference type="GO" id="GO:0010608">
    <property type="term" value="P:post-transcriptional regulation of gene expression"/>
    <property type="evidence" value="ECO:0007669"/>
    <property type="project" value="TreeGrafter"/>
</dbReference>